<dbReference type="Pfam" id="PF12634">
    <property type="entry name" value="Inp1"/>
    <property type="match status" value="1"/>
</dbReference>
<feature type="region of interest" description="Disordered" evidence="7">
    <location>
        <begin position="1"/>
        <end position="73"/>
    </location>
</feature>
<sequence length="345" mass="38903">MRQDRTTSGSPIKTLREAFKFRKLSSKKGESTATSNLSAKPLHTNSKGSPTKSKSPRKNRMTHSHNANRESAQRITLFKHDNVRVLLGSLTTTPHTLSDFQQCSTSLLAMGRMEIYEIKTNSSCSKYLTIGKDSNVVHPLLPRLRVTKAECESQYYISFSNPERFWEIQFMDGDSVSSQEFERVISGLCDFATMPREEDVYNENDSQRSETVDEDSIDELNYLLSDDETEEDIEQDCNTSVVASTNDRVSVKSALIDSNIEFRKVMSAILPPLDEDLASSKWTLPSGPAPLLNVHNPPTKRQSLYIGKSEIPLDLSSLKYNNRRSFSGVSDYETLVSLKNLHLDE</sequence>
<feature type="compositionally biased region" description="Polar residues" evidence="7">
    <location>
        <begin position="31"/>
        <end position="53"/>
    </location>
</feature>
<dbReference type="Proteomes" id="UP001377567">
    <property type="component" value="Unassembled WGS sequence"/>
</dbReference>
<comment type="subcellular location">
    <subcellularLocation>
        <location evidence="2">Peroxisome membrane</location>
        <topology evidence="2">Peripheral membrane protein</topology>
    </subcellularLocation>
</comment>
<protein>
    <recommendedName>
        <fullName evidence="4">Inheritance of peroxisomes protein 1</fullName>
    </recommendedName>
</protein>
<dbReference type="InterPro" id="IPR024758">
    <property type="entry name" value="Inp1"/>
</dbReference>
<evidence type="ECO:0000256" key="1">
    <source>
        <dbReference type="ARBA" id="ARBA00003594"/>
    </source>
</evidence>
<proteinExistence type="inferred from homology"/>
<comment type="caution">
    <text evidence="8">The sequence shown here is derived from an EMBL/GenBank/DDBJ whole genome shotgun (WGS) entry which is preliminary data.</text>
</comment>
<keyword evidence="6" id="KW-0576">Peroxisome</keyword>
<reference evidence="8 9" key="1">
    <citation type="journal article" date="2023" name="Elife">
        <title>Identification of key yeast species and microbe-microbe interactions impacting larval growth of Drosophila in the wild.</title>
        <authorList>
            <person name="Mure A."/>
            <person name="Sugiura Y."/>
            <person name="Maeda R."/>
            <person name="Honda K."/>
            <person name="Sakurai N."/>
            <person name="Takahashi Y."/>
            <person name="Watada M."/>
            <person name="Katoh T."/>
            <person name="Gotoh A."/>
            <person name="Gotoh Y."/>
            <person name="Taniguchi I."/>
            <person name="Nakamura K."/>
            <person name="Hayashi T."/>
            <person name="Katayama T."/>
            <person name="Uemura T."/>
            <person name="Hattori Y."/>
        </authorList>
    </citation>
    <scope>NUCLEOTIDE SEQUENCE [LARGE SCALE GENOMIC DNA]</scope>
    <source>
        <strain evidence="8 9">KH-74</strain>
    </source>
</reference>
<accession>A0AAV5RRR8</accession>
<dbReference type="GO" id="GO:0005780">
    <property type="term" value="C:extrinsic component of intraperoxisomal membrane"/>
    <property type="evidence" value="ECO:0007669"/>
    <property type="project" value="InterPro"/>
</dbReference>
<keyword evidence="5" id="KW-0472">Membrane</keyword>
<gene>
    <name evidence="8" type="ORF">DAKH74_007410</name>
</gene>
<feature type="compositionally biased region" description="Basic residues" evidence="7">
    <location>
        <begin position="54"/>
        <end position="63"/>
    </location>
</feature>
<evidence type="ECO:0000256" key="6">
    <source>
        <dbReference type="ARBA" id="ARBA00023140"/>
    </source>
</evidence>
<evidence type="ECO:0000256" key="4">
    <source>
        <dbReference type="ARBA" id="ARBA00021397"/>
    </source>
</evidence>
<comment type="function">
    <text evidence="1">Required for peroxisome inheritance.</text>
</comment>
<evidence type="ECO:0000256" key="3">
    <source>
        <dbReference type="ARBA" id="ARBA00010707"/>
    </source>
</evidence>
<evidence type="ECO:0000256" key="5">
    <source>
        <dbReference type="ARBA" id="ARBA00023136"/>
    </source>
</evidence>
<comment type="similarity">
    <text evidence="3">Belongs to the INP1 family.</text>
</comment>
<evidence type="ECO:0000256" key="2">
    <source>
        <dbReference type="ARBA" id="ARBA00004421"/>
    </source>
</evidence>
<keyword evidence="9" id="KW-1185">Reference proteome</keyword>
<evidence type="ECO:0000256" key="7">
    <source>
        <dbReference type="SAM" id="MobiDB-lite"/>
    </source>
</evidence>
<dbReference type="PRINTS" id="PR02103">
    <property type="entry name" value="INPROXISOME1"/>
</dbReference>
<dbReference type="AlphaFoldDB" id="A0AAV5RRR8"/>
<evidence type="ECO:0000313" key="9">
    <source>
        <dbReference type="Proteomes" id="UP001377567"/>
    </source>
</evidence>
<evidence type="ECO:0000313" key="8">
    <source>
        <dbReference type="EMBL" id="GMM54125.1"/>
    </source>
</evidence>
<dbReference type="GO" id="GO:0045033">
    <property type="term" value="P:peroxisome inheritance"/>
    <property type="evidence" value="ECO:0007669"/>
    <property type="project" value="InterPro"/>
</dbReference>
<organism evidence="8 9">
    <name type="scientific">Maudiozyma humilis</name>
    <name type="common">Sour dough yeast</name>
    <name type="synonym">Kazachstania humilis</name>
    <dbReference type="NCBI Taxonomy" id="51915"/>
    <lineage>
        <taxon>Eukaryota</taxon>
        <taxon>Fungi</taxon>
        <taxon>Dikarya</taxon>
        <taxon>Ascomycota</taxon>
        <taxon>Saccharomycotina</taxon>
        <taxon>Saccharomycetes</taxon>
        <taxon>Saccharomycetales</taxon>
        <taxon>Saccharomycetaceae</taxon>
        <taxon>Maudiozyma</taxon>
    </lineage>
</organism>
<name>A0AAV5RRR8_MAUHU</name>
<dbReference type="EMBL" id="BTGD01000001">
    <property type="protein sequence ID" value="GMM54125.1"/>
    <property type="molecule type" value="Genomic_DNA"/>
</dbReference>
<feature type="compositionally biased region" description="Polar residues" evidence="7">
    <location>
        <begin position="1"/>
        <end position="11"/>
    </location>
</feature>